<dbReference type="GO" id="GO:0006952">
    <property type="term" value="P:defense response"/>
    <property type="evidence" value="ECO:0007669"/>
    <property type="project" value="UniProtKB-KW"/>
</dbReference>
<proteinExistence type="predicted"/>
<keyword evidence="2" id="KW-0547">Nucleotide-binding</keyword>
<organism evidence="6 7">
    <name type="scientific">Lactuca sativa</name>
    <name type="common">Garden lettuce</name>
    <dbReference type="NCBI Taxonomy" id="4236"/>
    <lineage>
        <taxon>Eukaryota</taxon>
        <taxon>Viridiplantae</taxon>
        <taxon>Streptophyta</taxon>
        <taxon>Embryophyta</taxon>
        <taxon>Tracheophyta</taxon>
        <taxon>Spermatophyta</taxon>
        <taxon>Magnoliopsida</taxon>
        <taxon>eudicotyledons</taxon>
        <taxon>Gunneridae</taxon>
        <taxon>Pentapetalae</taxon>
        <taxon>asterids</taxon>
        <taxon>campanulids</taxon>
        <taxon>Asterales</taxon>
        <taxon>Asteraceae</taxon>
        <taxon>Cichorioideae</taxon>
        <taxon>Cichorieae</taxon>
        <taxon>Lactucinae</taxon>
        <taxon>Lactuca</taxon>
    </lineage>
</organism>
<keyword evidence="4" id="KW-0175">Coiled coil</keyword>
<dbReference type="Proteomes" id="UP000235145">
    <property type="component" value="Unassembled WGS sequence"/>
</dbReference>
<dbReference type="EMBL" id="NBSK02000003">
    <property type="protein sequence ID" value="KAJ0218522.1"/>
    <property type="molecule type" value="Genomic_DNA"/>
</dbReference>
<evidence type="ECO:0000313" key="7">
    <source>
        <dbReference type="Proteomes" id="UP000235145"/>
    </source>
</evidence>
<evidence type="ECO:0000256" key="1">
    <source>
        <dbReference type="ARBA" id="ARBA00022737"/>
    </source>
</evidence>
<gene>
    <name evidence="6" type="ORF">LSAT_V11C300148300</name>
</gene>
<dbReference type="AlphaFoldDB" id="A0A9R1XT82"/>
<evidence type="ECO:0000256" key="4">
    <source>
        <dbReference type="SAM" id="Coils"/>
    </source>
</evidence>
<evidence type="ECO:0000256" key="2">
    <source>
        <dbReference type="ARBA" id="ARBA00022741"/>
    </source>
</evidence>
<dbReference type="Pfam" id="PF18052">
    <property type="entry name" value="Rx_N"/>
    <property type="match status" value="1"/>
</dbReference>
<keyword evidence="7" id="KW-1185">Reference proteome</keyword>
<sequence length="180" mass="20068">MAEIVLSALLTVVFEKLASENLKKISRSKGVDSELKKLKRLLEQIQDLLNDALQKEISNKAVKRWLNGLQHLAYDIDDLLDDLATEAMHRELTDESGASTSLVRKIIPTCCTNFSLNSRMRSKLDNITIKLQELVEEKDNLGLSVKGESPRHTNRRLQTSLVDASSIVGREGDKDVGLGV</sequence>
<comment type="caution">
    <text evidence="6">The sequence shown here is derived from an EMBL/GenBank/DDBJ whole genome shotgun (WGS) entry which is preliminary data.</text>
</comment>
<dbReference type="InterPro" id="IPR041118">
    <property type="entry name" value="Rx_N"/>
</dbReference>
<reference evidence="6 7" key="1">
    <citation type="journal article" date="2017" name="Nat. Commun.">
        <title>Genome assembly with in vitro proximity ligation data and whole-genome triplication in lettuce.</title>
        <authorList>
            <person name="Reyes-Chin-Wo S."/>
            <person name="Wang Z."/>
            <person name="Yang X."/>
            <person name="Kozik A."/>
            <person name="Arikit S."/>
            <person name="Song C."/>
            <person name="Xia L."/>
            <person name="Froenicke L."/>
            <person name="Lavelle D.O."/>
            <person name="Truco M.J."/>
            <person name="Xia R."/>
            <person name="Zhu S."/>
            <person name="Xu C."/>
            <person name="Xu H."/>
            <person name="Xu X."/>
            <person name="Cox K."/>
            <person name="Korf I."/>
            <person name="Meyers B.C."/>
            <person name="Michelmore R.W."/>
        </authorList>
    </citation>
    <scope>NUCLEOTIDE SEQUENCE [LARGE SCALE GENOMIC DNA]</scope>
    <source>
        <strain evidence="7">cv. Salinas</strain>
        <tissue evidence="6">Seedlings</tissue>
    </source>
</reference>
<accession>A0A9R1XT82</accession>
<evidence type="ECO:0000259" key="5">
    <source>
        <dbReference type="Pfam" id="PF18052"/>
    </source>
</evidence>
<dbReference type="Gene3D" id="1.20.5.4130">
    <property type="match status" value="1"/>
</dbReference>
<protein>
    <recommendedName>
        <fullName evidence="5">Disease resistance N-terminal domain-containing protein</fullName>
    </recommendedName>
</protein>
<name>A0A9R1XT82_LACSA</name>
<feature type="domain" description="Disease resistance N-terminal" evidence="5">
    <location>
        <begin position="5"/>
        <end position="93"/>
    </location>
</feature>
<evidence type="ECO:0000256" key="3">
    <source>
        <dbReference type="ARBA" id="ARBA00022821"/>
    </source>
</evidence>
<dbReference type="GO" id="GO:0000166">
    <property type="term" value="F:nucleotide binding"/>
    <property type="evidence" value="ECO:0007669"/>
    <property type="project" value="UniProtKB-KW"/>
</dbReference>
<keyword evidence="1" id="KW-0677">Repeat</keyword>
<evidence type="ECO:0000313" key="6">
    <source>
        <dbReference type="EMBL" id="KAJ0218522.1"/>
    </source>
</evidence>
<keyword evidence="3" id="KW-0611">Plant defense</keyword>
<feature type="coiled-coil region" evidence="4">
    <location>
        <begin position="28"/>
        <end position="58"/>
    </location>
</feature>